<dbReference type="InterPro" id="IPR025944">
    <property type="entry name" value="Sigma_54_int_dom_CS"/>
</dbReference>
<keyword evidence="5" id="KW-0804">Transcription</keyword>
<dbReference type="SUPFAM" id="SSF52172">
    <property type="entry name" value="CheY-like"/>
    <property type="match status" value="1"/>
</dbReference>
<gene>
    <name evidence="7" type="ordered locus">DvMF_1510</name>
</gene>
<dbReference type="InterPro" id="IPR027417">
    <property type="entry name" value="P-loop_NTPase"/>
</dbReference>
<dbReference type="HOGENOM" id="CLU_000445_0_6_7"/>
<reference evidence="7" key="1">
    <citation type="submission" date="2008-10" db="EMBL/GenBank/DDBJ databases">
        <title>Complete sequence of Desulfovibrio vulgaris str. 'Miyazaki F'.</title>
        <authorList>
            <person name="Lucas S."/>
            <person name="Copeland A."/>
            <person name="Lapidus A."/>
            <person name="Glavina del Rio T."/>
            <person name="Dalin E."/>
            <person name="Tice H."/>
            <person name="Bruce D."/>
            <person name="Goodwin L."/>
            <person name="Pitluck S."/>
            <person name="Sims D."/>
            <person name="Brettin T."/>
            <person name="Detter J.C."/>
            <person name="Han C."/>
            <person name="Larimer F."/>
            <person name="Land M."/>
            <person name="Hauser L."/>
            <person name="Kyrpides N."/>
            <person name="Mikhailova N."/>
            <person name="Hazen T.C."/>
            <person name="Richardson P."/>
        </authorList>
    </citation>
    <scope>NUCLEOTIDE SEQUENCE</scope>
    <source>
        <strain evidence="7">Miyazaki F</strain>
    </source>
</reference>
<dbReference type="GO" id="GO:0043565">
    <property type="term" value="F:sequence-specific DNA binding"/>
    <property type="evidence" value="ECO:0007669"/>
    <property type="project" value="InterPro"/>
</dbReference>
<dbReference type="Pfam" id="PF25601">
    <property type="entry name" value="AAA_lid_14"/>
    <property type="match status" value="1"/>
</dbReference>
<feature type="domain" description="Sigma-54 factor interaction" evidence="6">
    <location>
        <begin position="148"/>
        <end position="377"/>
    </location>
</feature>
<dbReference type="InterPro" id="IPR025662">
    <property type="entry name" value="Sigma_54_int_dom_ATP-bd_1"/>
</dbReference>
<dbReference type="eggNOG" id="COG2204">
    <property type="taxonomic scope" value="Bacteria"/>
</dbReference>
<dbReference type="OrthoDB" id="9763792at2"/>
<dbReference type="InterPro" id="IPR002078">
    <property type="entry name" value="Sigma_54_int"/>
</dbReference>
<dbReference type="Gene3D" id="1.10.8.60">
    <property type="match status" value="1"/>
</dbReference>
<evidence type="ECO:0000259" key="6">
    <source>
        <dbReference type="PROSITE" id="PS50045"/>
    </source>
</evidence>
<dbReference type="InterPro" id="IPR002197">
    <property type="entry name" value="HTH_Fis"/>
</dbReference>
<organism evidence="7">
    <name type="scientific">Nitratidesulfovibrio vulgaris (strain DSM 19637 / Miyazaki F)</name>
    <name type="common">Desulfovibrio vulgaris</name>
    <dbReference type="NCBI Taxonomy" id="883"/>
    <lineage>
        <taxon>Bacteria</taxon>
        <taxon>Pseudomonadati</taxon>
        <taxon>Thermodesulfobacteriota</taxon>
        <taxon>Desulfovibrionia</taxon>
        <taxon>Desulfovibrionales</taxon>
        <taxon>Desulfovibrionaceae</taxon>
        <taxon>Nitratidesulfovibrio</taxon>
    </lineage>
</organism>
<dbReference type="Gene3D" id="1.10.10.60">
    <property type="entry name" value="Homeodomain-like"/>
    <property type="match status" value="1"/>
</dbReference>
<evidence type="ECO:0000256" key="5">
    <source>
        <dbReference type="ARBA" id="ARBA00023163"/>
    </source>
</evidence>
<dbReference type="STRING" id="883.DvMF_1510"/>
<dbReference type="InterPro" id="IPR003593">
    <property type="entry name" value="AAA+_ATPase"/>
</dbReference>
<name>B8DLT2_NITV9</name>
<dbReference type="Gene3D" id="3.40.50.300">
    <property type="entry name" value="P-loop containing nucleotide triphosphate hydrolases"/>
    <property type="match status" value="1"/>
</dbReference>
<dbReference type="InterPro" id="IPR058031">
    <property type="entry name" value="AAA_lid_NorR"/>
</dbReference>
<dbReference type="Pfam" id="PF02954">
    <property type="entry name" value="HTH_8"/>
    <property type="match status" value="1"/>
</dbReference>
<evidence type="ECO:0000256" key="4">
    <source>
        <dbReference type="ARBA" id="ARBA00023125"/>
    </source>
</evidence>
<evidence type="ECO:0000256" key="2">
    <source>
        <dbReference type="ARBA" id="ARBA00022840"/>
    </source>
</evidence>
<dbReference type="Pfam" id="PF00158">
    <property type="entry name" value="Sigma54_activat"/>
    <property type="match status" value="1"/>
</dbReference>
<evidence type="ECO:0000313" key="7">
    <source>
        <dbReference type="EMBL" id="ACL08458.1"/>
    </source>
</evidence>
<dbReference type="GO" id="GO:0006355">
    <property type="term" value="P:regulation of DNA-templated transcription"/>
    <property type="evidence" value="ECO:0007669"/>
    <property type="project" value="InterPro"/>
</dbReference>
<proteinExistence type="predicted"/>
<dbReference type="SUPFAM" id="SSF46689">
    <property type="entry name" value="Homeodomain-like"/>
    <property type="match status" value="1"/>
</dbReference>
<dbReference type="GO" id="GO:0005524">
    <property type="term" value="F:ATP binding"/>
    <property type="evidence" value="ECO:0007669"/>
    <property type="project" value="UniProtKB-KW"/>
</dbReference>
<accession>B8DLT2</accession>
<dbReference type="InterPro" id="IPR025943">
    <property type="entry name" value="Sigma_54_int_dom_ATP-bd_2"/>
</dbReference>
<dbReference type="Gene3D" id="3.40.50.2300">
    <property type="match status" value="1"/>
</dbReference>
<keyword evidence="3" id="KW-0805">Transcription regulation</keyword>
<dbReference type="KEGG" id="dvm:DvMF_1510"/>
<dbReference type="PANTHER" id="PTHR32071">
    <property type="entry name" value="TRANSCRIPTIONAL REGULATORY PROTEIN"/>
    <property type="match status" value="1"/>
</dbReference>
<dbReference type="InterPro" id="IPR011006">
    <property type="entry name" value="CheY-like_superfamily"/>
</dbReference>
<dbReference type="PANTHER" id="PTHR32071:SF113">
    <property type="entry name" value="ALGINATE BIOSYNTHESIS TRANSCRIPTIONAL REGULATORY PROTEIN ALGB"/>
    <property type="match status" value="1"/>
</dbReference>
<evidence type="ECO:0000256" key="1">
    <source>
        <dbReference type="ARBA" id="ARBA00022741"/>
    </source>
</evidence>
<dbReference type="PROSITE" id="PS50045">
    <property type="entry name" value="SIGMA54_INTERACT_4"/>
    <property type="match status" value="1"/>
</dbReference>
<protein>
    <submittedName>
        <fullName evidence="7">Two component, sigma54 specific, transcriptional regulator, Fis family</fullName>
    </submittedName>
</protein>
<dbReference type="PROSITE" id="PS00676">
    <property type="entry name" value="SIGMA54_INTERACT_2"/>
    <property type="match status" value="1"/>
</dbReference>
<sequence length="470" mass="52203">MKYLLAVTPHEDALHVLRTSFSGDVSVIPCRTRAEALAQATGRALDMVMIDLGQLLEGREPSRRVLHEAVWEVKRRVPSAEIIVLAEADAVRHAVDAVQAGAGGYLPYPLLEEEVRLVAQKLHESALVRSELDYLRDRHWAGDGVDLAHTNSPRMREVFDKVRLVAGTRSTVLLTGETGTGKSLIARLIHNHSNRRTRRFISVHCGAIPDTLIESELFGHEKGAFTGAVRKKPGKFEIAEGGTIFLDEIGTVSQSAQIKLLGVLQDRAYQRVGGEAVLRADVRVIAATNEDLAALCAQGRFRRDLYYRLNVFPVDVPPLRERKEDLLLLAELFVRRYNAQMVKDIRSIHPEVIDAFMGYDWPGNVRELENLIERACILESGTVLTPDSFPAEFFGPGGGGRLATVDTTLPLAEARRRSVDVFERAYLERALAQCGGSVQRTAALAGVTTRQLHKLMTRHGLRKEDYKLRG</sequence>
<evidence type="ECO:0000256" key="3">
    <source>
        <dbReference type="ARBA" id="ARBA00023015"/>
    </source>
</evidence>
<dbReference type="EMBL" id="CP001197">
    <property type="protein sequence ID" value="ACL08458.1"/>
    <property type="molecule type" value="Genomic_DNA"/>
</dbReference>
<dbReference type="PROSITE" id="PS00675">
    <property type="entry name" value="SIGMA54_INTERACT_1"/>
    <property type="match status" value="1"/>
</dbReference>
<keyword evidence="4" id="KW-0238">DNA-binding</keyword>
<keyword evidence="1" id="KW-0547">Nucleotide-binding</keyword>
<dbReference type="SMART" id="SM00382">
    <property type="entry name" value="AAA"/>
    <property type="match status" value="1"/>
</dbReference>
<dbReference type="CDD" id="cd00009">
    <property type="entry name" value="AAA"/>
    <property type="match status" value="1"/>
</dbReference>
<dbReference type="PROSITE" id="PS00688">
    <property type="entry name" value="SIGMA54_INTERACT_3"/>
    <property type="match status" value="1"/>
</dbReference>
<dbReference type="AlphaFoldDB" id="B8DLT2"/>
<dbReference type="InterPro" id="IPR009057">
    <property type="entry name" value="Homeodomain-like_sf"/>
</dbReference>
<dbReference type="SUPFAM" id="SSF52540">
    <property type="entry name" value="P-loop containing nucleoside triphosphate hydrolases"/>
    <property type="match status" value="1"/>
</dbReference>
<dbReference type="FunFam" id="3.40.50.300:FF:000006">
    <property type="entry name" value="DNA-binding transcriptional regulator NtrC"/>
    <property type="match status" value="1"/>
</dbReference>
<keyword evidence="2" id="KW-0067">ATP-binding</keyword>